<accession>A0AAU3I6H1</accession>
<feature type="compositionally biased region" description="Polar residues" evidence="1">
    <location>
        <begin position="77"/>
        <end position="86"/>
    </location>
</feature>
<dbReference type="AlphaFoldDB" id="A0AAU3I6H1"/>
<feature type="region of interest" description="Disordered" evidence="1">
    <location>
        <begin position="62"/>
        <end position="86"/>
    </location>
</feature>
<protein>
    <submittedName>
        <fullName evidence="2">Uncharacterized protein</fullName>
    </submittedName>
</protein>
<reference evidence="2" key="1">
    <citation type="submission" date="2022-10" db="EMBL/GenBank/DDBJ databases">
        <title>The complete genomes of actinobacterial strains from the NBC collection.</title>
        <authorList>
            <person name="Joergensen T.S."/>
            <person name="Alvarez Arevalo M."/>
            <person name="Sterndorff E.B."/>
            <person name="Faurdal D."/>
            <person name="Vuksanovic O."/>
            <person name="Mourched A.-S."/>
            <person name="Charusanti P."/>
            <person name="Shaw S."/>
            <person name="Blin K."/>
            <person name="Weber T."/>
        </authorList>
    </citation>
    <scope>NUCLEOTIDE SEQUENCE</scope>
    <source>
        <strain evidence="2">NBC_01393</strain>
    </source>
</reference>
<gene>
    <name evidence="2" type="ORF">OG699_38175</name>
</gene>
<name>A0AAU3I6H1_9ACTN</name>
<evidence type="ECO:0000256" key="1">
    <source>
        <dbReference type="SAM" id="MobiDB-lite"/>
    </source>
</evidence>
<organism evidence="2">
    <name type="scientific">Streptomyces sp. NBC_01393</name>
    <dbReference type="NCBI Taxonomy" id="2903851"/>
    <lineage>
        <taxon>Bacteria</taxon>
        <taxon>Bacillati</taxon>
        <taxon>Actinomycetota</taxon>
        <taxon>Actinomycetes</taxon>
        <taxon>Kitasatosporales</taxon>
        <taxon>Streptomycetaceae</taxon>
        <taxon>Streptomyces</taxon>
    </lineage>
</organism>
<evidence type="ECO:0000313" key="2">
    <source>
        <dbReference type="EMBL" id="WTZ13287.1"/>
    </source>
</evidence>
<dbReference type="EMBL" id="CP109546">
    <property type="protein sequence ID" value="WTZ13287.1"/>
    <property type="molecule type" value="Genomic_DNA"/>
</dbReference>
<sequence>MPLLPRTRGRDNISALEDLLDRCVAEVAEVVGTIPEHMHSLHTTRVRLVRLRTGFAQAREAGRQIPSWETPHGMPLGSNTEAGSSL</sequence>
<proteinExistence type="predicted"/>